<dbReference type="EMBL" id="LR796272">
    <property type="protein sequence ID" value="CAB4132821.1"/>
    <property type="molecule type" value="Genomic_DNA"/>
</dbReference>
<name>A0A6J5LF63_9CAUD</name>
<accession>A0A6J5LF63</accession>
<sequence>MTKEEILGKLEAIDKKCSHWKSSQDGSYEMALHNNGYFKLIEQLKQLSIPATV</sequence>
<protein>
    <submittedName>
        <fullName evidence="1">Uncharacterized protein</fullName>
    </submittedName>
</protein>
<gene>
    <name evidence="1" type="ORF">UFOVP251_24</name>
</gene>
<organism evidence="1">
    <name type="scientific">uncultured Caudovirales phage</name>
    <dbReference type="NCBI Taxonomy" id="2100421"/>
    <lineage>
        <taxon>Viruses</taxon>
        <taxon>Duplodnaviria</taxon>
        <taxon>Heunggongvirae</taxon>
        <taxon>Uroviricota</taxon>
        <taxon>Caudoviricetes</taxon>
        <taxon>Peduoviridae</taxon>
        <taxon>Maltschvirus</taxon>
        <taxon>Maltschvirus maltsch</taxon>
    </lineage>
</organism>
<reference evidence="1" key="1">
    <citation type="submission" date="2020-04" db="EMBL/GenBank/DDBJ databases">
        <authorList>
            <person name="Chiriac C."/>
            <person name="Salcher M."/>
            <person name="Ghai R."/>
            <person name="Kavagutti S V."/>
        </authorList>
    </citation>
    <scope>NUCLEOTIDE SEQUENCE</scope>
</reference>
<evidence type="ECO:0000313" key="1">
    <source>
        <dbReference type="EMBL" id="CAB4132821.1"/>
    </source>
</evidence>
<proteinExistence type="predicted"/>